<dbReference type="InterPro" id="IPR001806">
    <property type="entry name" value="Small_GTPase"/>
</dbReference>
<dbReference type="InterPro" id="IPR027417">
    <property type="entry name" value="P-loop_NTPase"/>
</dbReference>
<accession>A0A2I4DC94</accession>
<dbReference type="PRINTS" id="PR00449">
    <property type="entry name" value="RASTRNSFRMNG"/>
</dbReference>
<keyword evidence="2" id="KW-0342">GTP-binding</keyword>
<dbReference type="Pfam" id="PF00071">
    <property type="entry name" value="Ras"/>
    <property type="match status" value="1"/>
</dbReference>
<dbReference type="GO" id="GO:0005525">
    <property type="term" value="F:GTP binding"/>
    <property type="evidence" value="ECO:0007669"/>
    <property type="project" value="UniProtKB-KW"/>
</dbReference>
<dbReference type="GO" id="GO:0007264">
    <property type="term" value="P:small GTPase-mediated signal transduction"/>
    <property type="evidence" value="ECO:0007669"/>
    <property type="project" value="InterPro"/>
</dbReference>
<gene>
    <name evidence="5" type="primary">LOC106537026</name>
</gene>
<dbReference type="RefSeq" id="XP_013889846.1">
    <property type="nucleotide sequence ID" value="XM_014034392.1"/>
</dbReference>
<dbReference type="InParanoid" id="A0A2I4DC94"/>
<organism evidence="4 5">
    <name type="scientific">Austrofundulus limnaeus</name>
    <name type="common">Annual killifish</name>
    <dbReference type="NCBI Taxonomy" id="52670"/>
    <lineage>
        <taxon>Eukaryota</taxon>
        <taxon>Metazoa</taxon>
        <taxon>Chordata</taxon>
        <taxon>Craniata</taxon>
        <taxon>Vertebrata</taxon>
        <taxon>Euteleostomi</taxon>
        <taxon>Actinopterygii</taxon>
        <taxon>Neopterygii</taxon>
        <taxon>Teleostei</taxon>
        <taxon>Neoteleostei</taxon>
        <taxon>Acanthomorphata</taxon>
        <taxon>Ovalentaria</taxon>
        <taxon>Atherinomorphae</taxon>
        <taxon>Cyprinodontiformes</taxon>
        <taxon>Rivulidae</taxon>
        <taxon>Austrofundulus</taxon>
    </lineage>
</organism>
<dbReference type="Gene3D" id="3.40.50.300">
    <property type="entry name" value="P-loop containing nucleotide triphosphate hydrolases"/>
    <property type="match status" value="1"/>
</dbReference>
<dbReference type="KEGG" id="alim:106537026"/>
<name>A0A2I4DC94_AUSLI</name>
<dbReference type="InterPro" id="IPR003578">
    <property type="entry name" value="Small_GTPase_Rho"/>
</dbReference>
<feature type="chain" id="PRO_5014147911" evidence="3">
    <location>
        <begin position="20"/>
        <end position="133"/>
    </location>
</feature>
<keyword evidence="4" id="KW-1185">Reference proteome</keyword>
<keyword evidence="3" id="KW-0732">Signal</keyword>
<feature type="signal peptide" evidence="3">
    <location>
        <begin position="1"/>
        <end position="19"/>
    </location>
</feature>
<protein>
    <submittedName>
        <fullName evidence="5">Ras-related C3 botulinum toxin substrate 1</fullName>
    </submittedName>
</protein>
<sequence>MLVFVSFIFTLCSFDNYSANMMLDGNPVTLGLWDTAGQEDYDRLRPLAYPEADVFLICFSLVIPSSFQNVRAKWYNEVRHHCGNVPLILVGTMMDLRDDEDMMKKLKKKKLSPITCNQGSLMAKEIGQLWIHR</sequence>
<dbReference type="NCBIfam" id="TIGR00231">
    <property type="entry name" value="small_GTP"/>
    <property type="match status" value="1"/>
</dbReference>
<dbReference type="PROSITE" id="PS51419">
    <property type="entry name" value="RAB"/>
    <property type="match status" value="1"/>
</dbReference>
<dbReference type="PANTHER" id="PTHR24072">
    <property type="entry name" value="RHO FAMILY GTPASE"/>
    <property type="match status" value="1"/>
</dbReference>
<dbReference type="GeneID" id="106537026"/>
<evidence type="ECO:0000313" key="5">
    <source>
        <dbReference type="RefSeq" id="XP_013889846.1"/>
    </source>
</evidence>
<dbReference type="AlphaFoldDB" id="A0A2I4DC94"/>
<dbReference type="InterPro" id="IPR005225">
    <property type="entry name" value="Small_GTP-bd"/>
</dbReference>
<dbReference type="GO" id="GO:0003924">
    <property type="term" value="F:GTPase activity"/>
    <property type="evidence" value="ECO:0007669"/>
    <property type="project" value="InterPro"/>
</dbReference>
<reference evidence="5" key="1">
    <citation type="submission" date="2025-08" db="UniProtKB">
        <authorList>
            <consortium name="RefSeq"/>
        </authorList>
    </citation>
    <scope>IDENTIFICATION</scope>
    <source>
        <strain evidence="5">Quisiro</strain>
        <tissue evidence="5">Liver</tissue>
    </source>
</reference>
<evidence type="ECO:0000256" key="2">
    <source>
        <dbReference type="ARBA" id="ARBA00023134"/>
    </source>
</evidence>
<evidence type="ECO:0000256" key="1">
    <source>
        <dbReference type="ARBA" id="ARBA00022741"/>
    </source>
</evidence>
<dbReference type="OrthoDB" id="8830751at2759"/>
<dbReference type="SUPFAM" id="SSF52540">
    <property type="entry name" value="P-loop containing nucleoside triphosphate hydrolases"/>
    <property type="match status" value="1"/>
</dbReference>
<keyword evidence="1" id="KW-0547">Nucleotide-binding</keyword>
<dbReference type="Proteomes" id="UP000192220">
    <property type="component" value="Unplaced"/>
</dbReference>
<dbReference type="SMART" id="SM00175">
    <property type="entry name" value="RAB"/>
    <property type="match status" value="1"/>
</dbReference>
<evidence type="ECO:0000256" key="3">
    <source>
        <dbReference type="SAM" id="SignalP"/>
    </source>
</evidence>
<dbReference type="PROSITE" id="PS51420">
    <property type="entry name" value="RHO"/>
    <property type="match status" value="1"/>
</dbReference>
<proteinExistence type="predicted"/>
<dbReference type="STRING" id="52670.A0A2I4DC94"/>
<dbReference type="SMART" id="SM00174">
    <property type="entry name" value="RHO"/>
    <property type="match status" value="1"/>
</dbReference>
<evidence type="ECO:0000313" key="4">
    <source>
        <dbReference type="Proteomes" id="UP000192220"/>
    </source>
</evidence>